<dbReference type="InterPro" id="IPR036378">
    <property type="entry name" value="FAS1_dom_sf"/>
</dbReference>
<organism evidence="2 3">
    <name type="scientific">Methanoregula boonei (strain DSM 21154 / JCM 14090 / 6A8)</name>
    <dbReference type="NCBI Taxonomy" id="456442"/>
    <lineage>
        <taxon>Archaea</taxon>
        <taxon>Methanobacteriati</taxon>
        <taxon>Methanobacteriota</taxon>
        <taxon>Stenosarchaea group</taxon>
        <taxon>Methanomicrobia</taxon>
        <taxon>Methanomicrobiales</taxon>
        <taxon>Methanoregulaceae</taxon>
        <taxon>Methanoregula</taxon>
    </lineage>
</organism>
<dbReference type="EMBL" id="CP000780">
    <property type="protein sequence ID" value="ABS54545.1"/>
    <property type="molecule type" value="Genomic_DNA"/>
</dbReference>
<dbReference type="OrthoDB" id="105895at2157"/>
<dbReference type="STRING" id="456442.Mboo_0021"/>
<dbReference type="FunFam" id="2.30.180.10:FF:000032">
    <property type="entry name" value="Fasciclin domain-containing protein, putative"/>
    <property type="match status" value="1"/>
</dbReference>
<dbReference type="PROSITE" id="PS50213">
    <property type="entry name" value="FAS1"/>
    <property type="match status" value="1"/>
</dbReference>
<dbReference type="RefSeq" id="WP_011991033.1">
    <property type="nucleotide sequence ID" value="NC_009712.1"/>
</dbReference>
<dbReference type="PANTHER" id="PTHR10900">
    <property type="entry name" value="PERIOSTIN-RELATED"/>
    <property type="match status" value="1"/>
</dbReference>
<dbReference type="HOGENOM" id="CLU_031281_4_2_2"/>
<evidence type="ECO:0000259" key="1">
    <source>
        <dbReference type="PROSITE" id="PS50213"/>
    </source>
</evidence>
<dbReference type="InterPro" id="IPR000782">
    <property type="entry name" value="FAS1_domain"/>
</dbReference>
<dbReference type="KEGG" id="mbn:Mboo_0021"/>
<feature type="domain" description="FAS1" evidence="1">
    <location>
        <begin position="7"/>
        <end position="138"/>
    </location>
</feature>
<dbReference type="GeneID" id="5411535"/>
<proteinExistence type="predicted"/>
<sequence>MPSATGSATIAETLEADGRFSHFIQSIRAAGLYPVLAGKGPLTVCAPTDAAFGLLPRETLAALTGDPQGRLLRVLQYHILYGNLPCSTIKKLNFPKTRLGITVEITEKDGVVLFGGAPVNVPNIACTNGMIHGIGRVVIPR</sequence>
<dbReference type="Proteomes" id="UP000002408">
    <property type="component" value="Chromosome"/>
</dbReference>
<evidence type="ECO:0000313" key="2">
    <source>
        <dbReference type="EMBL" id="ABS54545.1"/>
    </source>
</evidence>
<dbReference type="PANTHER" id="PTHR10900:SF77">
    <property type="entry name" value="FI19380P1"/>
    <property type="match status" value="1"/>
</dbReference>
<dbReference type="AlphaFoldDB" id="A7I484"/>
<dbReference type="eggNOG" id="arCOG03335">
    <property type="taxonomic scope" value="Archaea"/>
</dbReference>
<name>A7I484_METB6</name>
<accession>A7I484</accession>
<dbReference type="SMART" id="SM00554">
    <property type="entry name" value="FAS1"/>
    <property type="match status" value="1"/>
</dbReference>
<reference evidence="3" key="1">
    <citation type="journal article" date="2015" name="Microbiology">
        <title>Genome of Methanoregula boonei 6A8 reveals adaptations to oligotrophic peatland environments.</title>
        <authorList>
            <person name="Braeuer S."/>
            <person name="Cadillo-Quiroz H."/>
            <person name="Kyrpides N."/>
            <person name="Woyke T."/>
            <person name="Goodwin L."/>
            <person name="Detter C."/>
            <person name="Podell S."/>
            <person name="Yavitt J.B."/>
            <person name="Zinder S.H."/>
        </authorList>
    </citation>
    <scope>NUCLEOTIDE SEQUENCE [LARGE SCALE GENOMIC DNA]</scope>
    <source>
        <strain evidence="3">DSM 21154 / JCM 14090 / 6A8</strain>
    </source>
</reference>
<gene>
    <name evidence="2" type="ordered locus">Mboo_0021</name>
</gene>
<evidence type="ECO:0000313" key="3">
    <source>
        <dbReference type="Proteomes" id="UP000002408"/>
    </source>
</evidence>
<protein>
    <submittedName>
        <fullName evidence="2">Beta-Ig-H3/fasciclin</fullName>
    </submittedName>
</protein>
<keyword evidence="3" id="KW-1185">Reference proteome</keyword>
<dbReference type="SUPFAM" id="SSF82153">
    <property type="entry name" value="FAS1 domain"/>
    <property type="match status" value="1"/>
</dbReference>
<dbReference type="InterPro" id="IPR050904">
    <property type="entry name" value="Adhesion/Biosynth-related"/>
</dbReference>
<dbReference type="Gene3D" id="2.30.180.10">
    <property type="entry name" value="FAS1 domain"/>
    <property type="match status" value="1"/>
</dbReference>
<dbReference type="Pfam" id="PF02469">
    <property type="entry name" value="Fasciclin"/>
    <property type="match status" value="1"/>
</dbReference>